<evidence type="ECO:0000313" key="1">
    <source>
        <dbReference type="EMBL" id="QJA64129.1"/>
    </source>
</evidence>
<proteinExistence type="predicted"/>
<name>A0A6M3J2G5_9ZZZZ</name>
<gene>
    <name evidence="2" type="ORF">MM415A00409_0018</name>
    <name evidence="1" type="ORF">MM415B00536_0030</name>
</gene>
<dbReference type="EMBL" id="MT141513">
    <property type="protein sequence ID" value="QJA64129.1"/>
    <property type="molecule type" value="Genomic_DNA"/>
</dbReference>
<dbReference type="AlphaFoldDB" id="A0A6M3J2G5"/>
<protein>
    <submittedName>
        <fullName evidence="1">Uncharacterized protein</fullName>
    </submittedName>
</protein>
<evidence type="ECO:0000313" key="2">
    <source>
        <dbReference type="EMBL" id="QJA82392.1"/>
    </source>
</evidence>
<sequence>METKIRAIQVGTTNEIDLKATRDGELRVTQYLPAYANLVAAGKVFGFESSAGTAKGPVTAVPTTTATWSLYNASTTAHIVILRVAFAAVSGTMGLGAAIVGTVAIGNQTAEVAKYTSSVVGCLDGTAKTPDAFFANATTLVGTQSPWIFLAARDMLAVVAVGAGLVADVDGLMVVPPKGCAGFDILAPAGTSALFDCSIIAAQLVLDTA</sequence>
<accession>A0A6M3J2G5</accession>
<reference evidence="1" key="1">
    <citation type="submission" date="2020-03" db="EMBL/GenBank/DDBJ databases">
        <title>The deep terrestrial virosphere.</title>
        <authorList>
            <person name="Holmfeldt K."/>
            <person name="Nilsson E."/>
            <person name="Simone D."/>
            <person name="Lopez-Fernandez M."/>
            <person name="Wu X."/>
            <person name="de Brujin I."/>
            <person name="Lundin D."/>
            <person name="Andersson A."/>
            <person name="Bertilsson S."/>
            <person name="Dopson M."/>
        </authorList>
    </citation>
    <scope>NUCLEOTIDE SEQUENCE</scope>
    <source>
        <strain evidence="2">MM415A00409</strain>
        <strain evidence="1">MM415B00536</strain>
    </source>
</reference>
<dbReference type="EMBL" id="MT142486">
    <property type="protein sequence ID" value="QJA82392.1"/>
    <property type="molecule type" value="Genomic_DNA"/>
</dbReference>
<organism evidence="1">
    <name type="scientific">viral metagenome</name>
    <dbReference type="NCBI Taxonomy" id="1070528"/>
    <lineage>
        <taxon>unclassified sequences</taxon>
        <taxon>metagenomes</taxon>
        <taxon>organismal metagenomes</taxon>
    </lineage>
</organism>